<dbReference type="AlphaFoldDB" id="A0A380CWY1"/>
<dbReference type="SUPFAM" id="SSF56601">
    <property type="entry name" value="beta-lactamase/transpeptidase-like"/>
    <property type="match status" value="1"/>
</dbReference>
<dbReference type="GO" id="GO:0016020">
    <property type="term" value="C:membrane"/>
    <property type="evidence" value="ECO:0007669"/>
    <property type="project" value="UniProtKB-SubCell"/>
</dbReference>
<keyword evidence="2" id="KW-0472">Membrane</keyword>
<dbReference type="PANTHER" id="PTHR46825:SF11">
    <property type="entry name" value="PENICILLIN-BINDING PROTEIN 4"/>
    <property type="match status" value="1"/>
</dbReference>
<comment type="subcellular location">
    <subcellularLocation>
        <location evidence="1">Membrane</location>
    </subcellularLocation>
</comment>
<dbReference type="Proteomes" id="UP000254893">
    <property type="component" value="Unassembled WGS sequence"/>
</dbReference>
<dbReference type="InterPro" id="IPR001466">
    <property type="entry name" value="Beta-lactam-related"/>
</dbReference>
<evidence type="ECO:0000259" key="3">
    <source>
        <dbReference type="Pfam" id="PF00144"/>
    </source>
</evidence>
<protein>
    <submittedName>
        <fullName evidence="4">Penicillin-binding protein E</fullName>
    </submittedName>
</protein>
<evidence type="ECO:0000256" key="1">
    <source>
        <dbReference type="ARBA" id="ARBA00004370"/>
    </source>
</evidence>
<dbReference type="RefSeq" id="WP_115171879.1">
    <property type="nucleotide sequence ID" value="NZ_UGYW01000002.1"/>
</dbReference>
<evidence type="ECO:0000256" key="2">
    <source>
        <dbReference type="ARBA" id="ARBA00023136"/>
    </source>
</evidence>
<organism evidence="4 5">
    <name type="scientific">Sphingobacterium spiritivorum</name>
    <name type="common">Flavobacterium spiritivorum</name>
    <dbReference type="NCBI Taxonomy" id="258"/>
    <lineage>
        <taxon>Bacteria</taxon>
        <taxon>Pseudomonadati</taxon>
        <taxon>Bacteroidota</taxon>
        <taxon>Sphingobacteriia</taxon>
        <taxon>Sphingobacteriales</taxon>
        <taxon>Sphingobacteriaceae</taxon>
        <taxon>Sphingobacterium</taxon>
    </lineage>
</organism>
<feature type="domain" description="Beta-lactamase-related" evidence="3">
    <location>
        <begin position="30"/>
        <end position="349"/>
    </location>
</feature>
<dbReference type="Pfam" id="PF00144">
    <property type="entry name" value="Beta-lactamase"/>
    <property type="match status" value="1"/>
</dbReference>
<sequence length="472" mass="54391">MKKINIILVLSVLIHTCFAQQQQRQIRQLDSIFSMLNEQNQFSGTVLIADKGNILFEKGYGYRDETTKAYNNPETIFELGSASKQFTAAAIVLLKRQGKLRYEDSIEKYLPELGFWNKVTIYDLLRHTSGLPEFIIDMPKQWDASRIATNDDLIRFYAERKDSLQFKPKNLYRYNSTGFALLASIIERVSGKKYADFMADQIFKPLKMNSTFVYNSRLHPRDIKNYATGYVWARNSFRKVVPEDTSYNDKKVYFLDGIVGASKISSNVKDIYSWFKALEANTLLTKQEFEEMTELTQNAYGKNIPYGLGFDLTKGENKFTYGNVGNWGGYVALLYRDVIKDRMVIVLENFKLGTYPFNNITQILENQPLKTEFKKKVQLSEAGIKKYVGRYTDSRDPDEDYRITYADGHLIYNTSRSKLDLRFFPVSENEFQGIRQGGMDSALKFTLLDNGNIKLQMSEYGDVISTGIKAVQ</sequence>
<proteinExistence type="predicted"/>
<dbReference type="Gene3D" id="3.40.710.10">
    <property type="entry name" value="DD-peptidase/beta-lactamase superfamily"/>
    <property type="match status" value="1"/>
</dbReference>
<evidence type="ECO:0000313" key="4">
    <source>
        <dbReference type="EMBL" id="SUJ30529.1"/>
    </source>
</evidence>
<gene>
    <name evidence="4" type="primary">pbpE_4</name>
    <name evidence="4" type="ORF">NCTC11388_04776</name>
</gene>
<reference evidence="4 5" key="1">
    <citation type="submission" date="2018-06" db="EMBL/GenBank/DDBJ databases">
        <authorList>
            <consortium name="Pathogen Informatics"/>
            <person name="Doyle S."/>
        </authorList>
    </citation>
    <scope>NUCLEOTIDE SEQUENCE [LARGE SCALE GENOMIC DNA]</scope>
    <source>
        <strain evidence="4 5">NCTC11388</strain>
    </source>
</reference>
<accession>A0A380CWY1</accession>
<dbReference type="InterPro" id="IPR012338">
    <property type="entry name" value="Beta-lactam/transpept-like"/>
</dbReference>
<dbReference type="EMBL" id="UGYW01000002">
    <property type="protein sequence ID" value="SUJ30529.1"/>
    <property type="molecule type" value="Genomic_DNA"/>
</dbReference>
<dbReference type="PANTHER" id="PTHR46825">
    <property type="entry name" value="D-ALANYL-D-ALANINE-CARBOXYPEPTIDASE/ENDOPEPTIDASE AMPH"/>
    <property type="match status" value="1"/>
</dbReference>
<evidence type="ECO:0000313" key="5">
    <source>
        <dbReference type="Proteomes" id="UP000254893"/>
    </source>
</evidence>
<dbReference type="InterPro" id="IPR050491">
    <property type="entry name" value="AmpC-like"/>
</dbReference>
<name>A0A380CWY1_SPHSI</name>